<dbReference type="InterPro" id="IPR013096">
    <property type="entry name" value="Cupin_2"/>
</dbReference>
<comment type="caution">
    <text evidence="2">The sequence shown here is derived from an EMBL/GenBank/DDBJ whole genome shotgun (WGS) entry which is preliminary data.</text>
</comment>
<dbReference type="InterPro" id="IPR011051">
    <property type="entry name" value="RmlC_Cupin_sf"/>
</dbReference>
<dbReference type="AlphaFoldDB" id="A0A3E0DHA3"/>
<dbReference type="PANTHER" id="PTHR36440:SF1">
    <property type="entry name" value="PUTATIVE (AFU_ORTHOLOGUE AFUA_8G07350)-RELATED"/>
    <property type="match status" value="1"/>
</dbReference>
<protein>
    <recommendedName>
        <fullName evidence="1">Cupin type-2 domain-containing protein</fullName>
    </recommendedName>
</protein>
<dbReference type="Proteomes" id="UP000256405">
    <property type="component" value="Unassembled WGS sequence"/>
</dbReference>
<feature type="domain" description="Cupin type-2" evidence="1">
    <location>
        <begin position="80"/>
        <end position="142"/>
    </location>
</feature>
<dbReference type="EMBL" id="QUNF01000027">
    <property type="protein sequence ID" value="REG81354.1"/>
    <property type="molecule type" value="Genomic_DNA"/>
</dbReference>
<dbReference type="RefSeq" id="WP_086542913.1">
    <property type="nucleotide sequence ID" value="NZ_MSSW01000057.1"/>
</dbReference>
<dbReference type="Pfam" id="PF07883">
    <property type="entry name" value="Cupin_2"/>
    <property type="match status" value="1"/>
</dbReference>
<organism evidence="2 3">
    <name type="scientific">Algoriphagus antarcticus</name>
    <dbReference type="NCBI Taxonomy" id="238540"/>
    <lineage>
        <taxon>Bacteria</taxon>
        <taxon>Pseudomonadati</taxon>
        <taxon>Bacteroidota</taxon>
        <taxon>Cytophagia</taxon>
        <taxon>Cytophagales</taxon>
        <taxon>Cyclobacteriaceae</taxon>
        <taxon>Algoriphagus</taxon>
    </lineage>
</organism>
<sequence length="188" mass="21105">MKRKGFITALLTFVTTPFWGFASMENKSVREDKGFKISAGEGRLHGHIKLKGVNSNILDVKISGKDTDGELAIFEQTSLSQGRGTPLHIHNSQDEIFYIIEGAYYFQVGDVKYDLAVGDSIFLPRKIPHAWTQKSEKGRMTVILQPAGKLEDFFVTMAALDHEPTTKEIENIFEENEMQVVGPTLKLE</sequence>
<evidence type="ECO:0000313" key="2">
    <source>
        <dbReference type="EMBL" id="REG81354.1"/>
    </source>
</evidence>
<evidence type="ECO:0000259" key="1">
    <source>
        <dbReference type="Pfam" id="PF07883"/>
    </source>
</evidence>
<dbReference type="InterPro" id="IPR014710">
    <property type="entry name" value="RmlC-like_jellyroll"/>
</dbReference>
<dbReference type="PANTHER" id="PTHR36440">
    <property type="entry name" value="PUTATIVE (AFU_ORTHOLOGUE AFUA_8G07350)-RELATED"/>
    <property type="match status" value="1"/>
</dbReference>
<evidence type="ECO:0000313" key="3">
    <source>
        <dbReference type="Proteomes" id="UP000256405"/>
    </source>
</evidence>
<reference evidence="2 3" key="1">
    <citation type="submission" date="2018-08" db="EMBL/GenBank/DDBJ databases">
        <title>Genomic Encyclopedia of Archaeal and Bacterial Type Strains, Phase II (KMG-II): from individual species to whole genera.</title>
        <authorList>
            <person name="Goeker M."/>
        </authorList>
    </citation>
    <scope>NUCLEOTIDE SEQUENCE [LARGE SCALE GENOMIC DNA]</scope>
    <source>
        <strain evidence="2 3">DSM 15986</strain>
    </source>
</reference>
<dbReference type="Gene3D" id="2.60.120.10">
    <property type="entry name" value="Jelly Rolls"/>
    <property type="match status" value="1"/>
</dbReference>
<dbReference type="SUPFAM" id="SSF51182">
    <property type="entry name" value="RmlC-like cupins"/>
    <property type="match status" value="1"/>
</dbReference>
<gene>
    <name evidence="2" type="ORF">C8N25_1272</name>
</gene>
<dbReference type="InterPro" id="IPR053146">
    <property type="entry name" value="QDO-like"/>
</dbReference>
<proteinExistence type="predicted"/>
<keyword evidence="3" id="KW-1185">Reference proteome</keyword>
<name>A0A3E0DHA3_9BACT</name>
<accession>A0A3E0DHA3</accession>
<dbReference type="OrthoDB" id="1423961at2"/>